<sequence>MSAPHIEFTAAALDGRELRGTVRVLGGAGTGKSSLLVDTAVAHISAGCDPESVLLLTGSARLGAQAKAAITATLLSSGDRTVVREPLVRTVHSYAFAVMRLAAQRNGSPPPRLITSAEQDGIIRELLAGNVEDGDACPVRWPARLRPALATVGFATELRDLLARCSERGIDPAALQRIGRVSGRAEWQAAGRFAQVYEQVMLLRSAVGMAAPQATVPALGAAELVGAALEAFAMDADLLAAERARVKLLLVDDIQHLDPQAARLVQVLAAGAELTVLAGDPRQAVFGYRGADPALLRGEGPVLVLTESHRCAAPLADAMGAIARRLPGRDPAPVFTGTDAAGALAAGLAVRIAASSHAEAALIADALRRAHLIEGVPWTQMAVIVRSVPRMGASLGRALKAAGVPVEMPRGDSALADQPAVRALLTVLEATANSLDGERALALLTGPIGRVDPVSLRQLRRALRRTAPGSSTEFGDLLVDALQRGSNGLADGQARALQRVRAVLEAAQRSAEGGGDPRHTLWQAWNRSGLQKRWLTVSERGGPAGAQADSDLDAVTAMFDIAEHYIERTAGASLRGLIDHIAALAFAPVRRDDGPQSDAVAVLSAHSALSREWDFVVIAGVQEGLWPNVSPRGGVLATQELVDVMDGVAEAGQRGLSSRAPLLAEERRLLIAAMGRARRRLLVTAVDSDGDDAMLPSSFCRELSALATVSVADDCTPIQSPRVLAQAALVGRLRSVVCSPLGAVTDAERDCAAVQLARLAEAGVSGADPASWYGARELSSEDPLWSGDEHVVTLSPSTLQTLSDCPLRWLLERHGGSAARDVRSVLGSLVHALVSEPGRSESQMFNELEKIWGQIPFDAQWHADNELHRHLEMLSTFLRWRAATRHELTELGTEVDVEGEVTGADGEQPAVCVRGRLDRLERDSQGRLVVVDIKTAKSPVSKDAAQSHAQLAMYQLAVAEGLLADGDEPGGGRLVYVGKSSGDSATERDQAALTPEGHAEWHAVVQQAAAATQGPQFLARINDGCAHCPVRTMCPAQDTGRGPR</sequence>
<dbReference type="Gene3D" id="3.40.50.300">
    <property type="entry name" value="P-loop containing nucleotide triphosphate hydrolases"/>
    <property type="match status" value="2"/>
</dbReference>
<evidence type="ECO:0000256" key="7">
    <source>
        <dbReference type="ARBA" id="ARBA00022839"/>
    </source>
</evidence>
<evidence type="ECO:0000256" key="13">
    <source>
        <dbReference type="ARBA" id="ARBA00034808"/>
    </source>
</evidence>
<keyword evidence="9" id="KW-0238">DNA-binding</keyword>
<evidence type="ECO:0000256" key="5">
    <source>
        <dbReference type="ARBA" id="ARBA00022801"/>
    </source>
</evidence>
<evidence type="ECO:0000256" key="1">
    <source>
        <dbReference type="ARBA" id="ARBA00009922"/>
    </source>
</evidence>
<dbReference type="InterPro" id="IPR014016">
    <property type="entry name" value="UvrD-like_ATP-bd"/>
</dbReference>
<protein>
    <recommendedName>
        <fullName evidence="13">DNA 3'-5' helicase</fullName>
        <ecNumber evidence="13">5.6.2.4</ecNumber>
    </recommendedName>
</protein>
<evidence type="ECO:0000256" key="12">
    <source>
        <dbReference type="ARBA" id="ARBA00034617"/>
    </source>
</evidence>
<dbReference type="Pfam" id="PF00580">
    <property type="entry name" value="UvrD-helicase"/>
    <property type="match status" value="1"/>
</dbReference>
<proteinExistence type="inferred from homology"/>
<dbReference type="PANTHER" id="PTHR11070:SF59">
    <property type="entry name" value="DNA 3'-5' HELICASE"/>
    <property type="match status" value="1"/>
</dbReference>
<evidence type="ECO:0000256" key="10">
    <source>
        <dbReference type="ARBA" id="ARBA00023204"/>
    </source>
</evidence>
<dbReference type="PROSITE" id="PS51198">
    <property type="entry name" value="UVRD_HELICASE_ATP_BIND"/>
    <property type="match status" value="1"/>
</dbReference>
<keyword evidence="7" id="KW-0269">Exonuclease</keyword>
<keyword evidence="5 15" id="KW-0378">Hydrolase</keyword>
<dbReference type="Gene3D" id="3.90.320.10">
    <property type="match status" value="1"/>
</dbReference>
<keyword evidence="19" id="KW-1185">Reference proteome</keyword>
<gene>
    <name evidence="18" type="ORF">NGTWS1702_09260</name>
</gene>
<evidence type="ECO:0000256" key="9">
    <source>
        <dbReference type="ARBA" id="ARBA00023125"/>
    </source>
</evidence>
<evidence type="ECO:0000256" key="6">
    <source>
        <dbReference type="ARBA" id="ARBA00022806"/>
    </source>
</evidence>
<keyword evidence="4" id="KW-0227">DNA damage</keyword>
<organism evidence="18 19">
    <name type="scientific">Mycolicibacterium cyprinidarum</name>
    <dbReference type="NCBI Taxonomy" id="2860311"/>
    <lineage>
        <taxon>Bacteria</taxon>
        <taxon>Bacillati</taxon>
        <taxon>Actinomycetota</taxon>
        <taxon>Actinomycetes</taxon>
        <taxon>Mycobacteriales</taxon>
        <taxon>Mycobacteriaceae</taxon>
        <taxon>Mycolicibacterium</taxon>
    </lineage>
</organism>
<evidence type="ECO:0000256" key="15">
    <source>
        <dbReference type="PROSITE-ProRule" id="PRU00560"/>
    </source>
</evidence>
<dbReference type="InterPro" id="IPR014017">
    <property type="entry name" value="DNA_helicase_UvrD-like_C"/>
</dbReference>
<accession>A0ABQ4VDZ0</accession>
<evidence type="ECO:0000256" key="11">
    <source>
        <dbReference type="ARBA" id="ARBA00023235"/>
    </source>
</evidence>
<dbReference type="InterPro" id="IPR013986">
    <property type="entry name" value="DExx_box_DNA_helicase_dom_sf"/>
</dbReference>
<keyword evidence="10" id="KW-0234">DNA repair</keyword>
<keyword evidence="6 15" id="KW-0347">Helicase</keyword>
<evidence type="ECO:0000259" key="17">
    <source>
        <dbReference type="PROSITE" id="PS51217"/>
    </source>
</evidence>
<dbReference type="Pfam" id="PF12705">
    <property type="entry name" value="PDDEXK_1"/>
    <property type="match status" value="1"/>
</dbReference>
<dbReference type="GO" id="GO:0004386">
    <property type="term" value="F:helicase activity"/>
    <property type="evidence" value="ECO:0007669"/>
    <property type="project" value="UniProtKB-KW"/>
</dbReference>
<keyword evidence="3 15" id="KW-0547">Nucleotide-binding</keyword>
<feature type="domain" description="UvrD-like helicase ATP-binding" evidence="16">
    <location>
        <begin position="5"/>
        <end position="312"/>
    </location>
</feature>
<dbReference type="InterPro" id="IPR011604">
    <property type="entry name" value="PDDEXK-like_dom_sf"/>
</dbReference>
<reference evidence="18 19" key="1">
    <citation type="submission" date="2021-08" db="EMBL/GenBank/DDBJ databases">
        <title>Draft genome sequence of Mycolicibacterium sp. NGTWS1702 strain.</title>
        <authorList>
            <person name="Matsumoto M."/>
            <person name="Tang B.C.C."/>
            <person name="Machida Y."/>
            <person name="Matoyama H."/>
            <person name="Kishihara T."/>
            <person name="Sato S."/>
            <person name="Kondo I."/>
            <person name="Sano M."/>
            <person name="Kato G."/>
        </authorList>
    </citation>
    <scope>NUCLEOTIDE SEQUENCE [LARGE SCALE GENOMIC DNA]</scope>
    <source>
        <strain evidence="18 19">NGTWSNA01</strain>
    </source>
</reference>
<keyword evidence="2" id="KW-0540">Nuclease</keyword>
<dbReference type="EMBL" id="BPRH01000997">
    <property type="protein sequence ID" value="GJF11668.1"/>
    <property type="molecule type" value="Genomic_DNA"/>
</dbReference>
<dbReference type="InterPro" id="IPR027417">
    <property type="entry name" value="P-loop_NTPase"/>
</dbReference>
<evidence type="ECO:0000313" key="19">
    <source>
        <dbReference type="Proteomes" id="UP001060504"/>
    </source>
</evidence>
<comment type="catalytic activity">
    <reaction evidence="14">
        <text>ATP + H2O = ADP + phosphate + H(+)</text>
        <dbReference type="Rhea" id="RHEA:13065"/>
        <dbReference type="ChEBI" id="CHEBI:15377"/>
        <dbReference type="ChEBI" id="CHEBI:15378"/>
        <dbReference type="ChEBI" id="CHEBI:30616"/>
        <dbReference type="ChEBI" id="CHEBI:43474"/>
        <dbReference type="ChEBI" id="CHEBI:456216"/>
        <dbReference type="EC" id="5.6.2.4"/>
    </reaction>
</comment>
<dbReference type="Proteomes" id="UP001060504">
    <property type="component" value="Unassembled WGS sequence"/>
</dbReference>
<comment type="similarity">
    <text evidence="1">Belongs to the helicase family. UvrD subfamily.</text>
</comment>
<dbReference type="InterPro" id="IPR000212">
    <property type="entry name" value="DNA_helicase_UvrD/REP"/>
</dbReference>
<dbReference type="SUPFAM" id="SSF52540">
    <property type="entry name" value="P-loop containing nucleoside triphosphate hydrolases"/>
    <property type="match status" value="1"/>
</dbReference>
<keyword evidence="11" id="KW-0413">Isomerase</keyword>
<evidence type="ECO:0000259" key="16">
    <source>
        <dbReference type="PROSITE" id="PS51198"/>
    </source>
</evidence>
<comment type="caution">
    <text evidence="18">The sequence shown here is derived from an EMBL/GenBank/DDBJ whole genome shotgun (WGS) entry which is preliminary data.</text>
</comment>
<evidence type="ECO:0000256" key="14">
    <source>
        <dbReference type="ARBA" id="ARBA00048988"/>
    </source>
</evidence>
<comment type="catalytic activity">
    <reaction evidence="12">
        <text>Couples ATP hydrolysis with the unwinding of duplex DNA by translocating in the 3'-5' direction.</text>
        <dbReference type="EC" id="5.6.2.4"/>
    </reaction>
</comment>
<feature type="domain" description="UvrD-like helicase C-terminal" evidence="17">
    <location>
        <begin position="313"/>
        <end position="610"/>
    </location>
</feature>
<dbReference type="Gene3D" id="1.10.10.160">
    <property type="match status" value="1"/>
</dbReference>
<dbReference type="EC" id="5.6.2.4" evidence="13"/>
<evidence type="ECO:0000313" key="18">
    <source>
        <dbReference type="EMBL" id="GJF11668.1"/>
    </source>
</evidence>
<evidence type="ECO:0000256" key="8">
    <source>
        <dbReference type="ARBA" id="ARBA00022840"/>
    </source>
</evidence>
<evidence type="ECO:0000256" key="3">
    <source>
        <dbReference type="ARBA" id="ARBA00022741"/>
    </source>
</evidence>
<evidence type="ECO:0000256" key="2">
    <source>
        <dbReference type="ARBA" id="ARBA00022722"/>
    </source>
</evidence>
<dbReference type="InterPro" id="IPR038726">
    <property type="entry name" value="PDDEXK_AddAB-type"/>
</dbReference>
<feature type="binding site" evidence="15">
    <location>
        <begin position="26"/>
        <end position="33"/>
    </location>
    <ligand>
        <name>ATP</name>
        <dbReference type="ChEBI" id="CHEBI:30616"/>
    </ligand>
</feature>
<name>A0ABQ4VDZ0_9MYCO</name>
<dbReference type="Pfam" id="PF13361">
    <property type="entry name" value="UvrD_C"/>
    <property type="match status" value="1"/>
</dbReference>
<dbReference type="Gene3D" id="1.10.486.10">
    <property type="entry name" value="PCRA, domain 4"/>
    <property type="match status" value="1"/>
</dbReference>
<keyword evidence="8 15" id="KW-0067">ATP-binding</keyword>
<dbReference type="PROSITE" id="PS51217">
    <property type="entry name" value="UVRD_HELICASE_CTER"/>
    <property type="match status" value="1"/>
</dbReference>
<dbReference type="PANTHER" id="PTHR11070">
    <property type="entry name" value="UVRD / RECB / PCRA DNA HELICASE FAMILY MEMBER"/>
    <property type="match status" value="1"/>
</dbReference>
<evidence type="ECO:0000256" key="4">
    <source>
        <dbReference type="ARBA" id="ARBA00022763"/>
    </source>
</evidence>